<dbReference type="Pfam" id="PF03553">
    <property type="entry name" value="Na_H_antiporter"/>
    <property type="match status" value="1"/>
</dbReference>
<feature type="transmembrane region" description="Helical" evidence="9">
    <location>
        <begin position="325"/>
        <end position="347"/>
    </location>
</feature>
<feature type="transmembrane region" description="Helical" evidence="9">
    <location>
        <begin position="193"/>
        <end position="210"/>
    </location>
</feature>
<dbReference type="PANTHER" id="PTHR33451:SF5">
    <property type="entry name" value="NA+_H+ ANTIPORTER"/>
    <property type="match status" value="1"/>
</dbReference>
<comment type="subcellular location">
    <subcellularLocation>
        <location evidence="1">Cell membrane</location>
        <topology evidence="1">Multi-pass membrane protein</topology>
    </subcellularLocation>
</comment>
<evidence type="ECO:0000256" key="8">
    <source>
        <dbReference type="ARBA" id="ARBA00038435"/>
    </source>
</evidence>
<dbReference type="RefSeq" id="WP_323722393.1">
    <property type="nucleotide sequence ID" value="NZ_CP110343.1"/>
</dbReference>
<evidence type="ECO:0000256" key="6">
    <source>
        <dbReference type="ARBA" id="ARBA00022989"/>
    </source>
</evidence>
<keyword evidence="5 9" id="KW-0812">Transmembrane</keyword>
<keyword evidence="6 9" id="KW-1133">Transmembrane helix</keyword>
<dbReference type="EMBL" id="CP110343">
    <property type="protein sequence ID" value="WPX97742.1"/>
    <property type="molecule type" value="Genomic_DNA"/>
</dbReference>
<sequence length="427" mass="45683">MSLIPLVLFLTLFLSSGLYFSLNEVQNPFYQISPLIIMLPSIALGWSMYKGNQQTRASAFIDGVRNPDIIMMCIVFLLAGAFSEVMSKIGAIPSVVNLLLTFIPSSLLLIGLFITGAFISTAIGTSMGTIATLMPLATALSLKSGLQLELISGTILGSAMFGDNLSLISDTTVAAVSSQAADPKKKFYINAKLAFYSSAIVGVLLLLLGFTKGNEVLTAHEYSLFLISPYILLLILSMCGVGIFRSLVISIIAAGIVGIIEEPTYHFLDFANSIVIGFRSMNEIMILSLMIGGLSGLMGNSLSILSKDLTAVFARKMSNKKACSFAIALIIMIFDVLLANNTIAIIVSGKAVKEAAIENSIPLHYSAALLDVFSCIFQGIIPYGAQVLLVSGMTGISPLVIPQYVYYCHILLLVSILHITLCADKVE</sequence>
<evidence type="ECO:0000313" key="12">
    <source>
        <dbReference type="Proteomes" id="UP001325140"/>
    </source>
</evidence>
<evidence type="ECO:0000259" key="10">
    <source>
        <dbReference type="Pfam" id="PF03553"/>
    </source>
</evidence>
<feature type="transmembrane region" description="Helical" evidence="9">
    <location>
        <begin position="69"/>
        <end position="86"/>
    </location>
</feature>
<evidence type="ECO:0000256" key="7">
    <source>
        <dbReference type="ARBA" id="ARBA00023136"/>
    </source>
</evidence>
<evidence type="ECO:0000256" key="3">
    <source>
        <dbReference type="ARBA" id="ARBA00022449"/>
    </source>
</evidence>
<evidence type="ECO:0000256" key="4">
    <source>
        <dbReference type="ARBA" id="ARBA00022475"/>
    </source>
</evidence>
<gene>
    <name evidence="11" type="ORF">Fokcrypt_00257</name>
</gene>
<keyword evidence="3" id="KW-0050">Antiport</keyword>
<feature type="transmembrane region" description="Helical" evidence="9">
    <location>
        <begin position="230"/>
        <end position="260"/>
    </location>
</feature>
<evidence type="ECO:0000256" key="1">
    <source>
        <dbReference type="ARBA" id="ARBA00004651"/>
    </source>
</evidence>
<accession>A0ABZ0UQA8</accession>
<dbReference type="PANTHER" id="PTHR33451">
    <property type="entry name" value="MALATE-2H(+)/NA(+)-LACTATE ANTIPORTER"/>
    <property type="match status" value="1"/>
</dbReference>
<organism evidence="11 12">
    <name type="scientific">Candidatus Fokinia crypta</name>
    <dbReference type="NCBI Taxonomy" id="1920990"/>
    <lineage>
        <taxon>Bacteria</taxon>
        <taxon>Pseudomonadati</taxon>
        <taxon>Pseudomonadota</taxon>
        <taxon>Alphaproteobacteria</taxon>
        <taxon>Rickettsiales</taxon>
        <taxon>Candidatus Midichloriaceae</taxon>
        <taxon>Candidatus Fokinia</taxon>
    </lineage>
</organism>
<evidence type="ECO:0000256" key="2">
    <source>
        <dbReference type="ARBA" id="ARBA00022448"/>
    </source>
</evidence>
<dbReference type="InterPro" id="IPR018461">
    <property type="entry name" value="Na/H_Antiport_NhaC-like_C"/>
</dbReference>
<keyword evidence="2" id="KW-0813">Transport</keyword>
<feature type="domain" description="Na+/H+ antiporter NhaC-like C-terminal" evidence="10">
    <location>
        <begin position="70"/>
        <end position="209"/>
    </location>
</feature>
<keyword evidence="12" id="KW-1185">Reference proteome</keyword>
<feature type="transmembrane region" description="Helical" evidence="9">
    <location>
        <begin position="98"/>
        <end position="119"/>
    </location>
</feature>
<evidence type="ECO:0000256" key="5">
    <source>
        <dbReference type="ARBA" id="ARBA00022692"/>
    </source>
</evidence>
<evidence type="ECO:0000256" key="9">
    <source>
        <dbReference type="SAM" id="Phobius"/>
    </source>
</evidence>
<dbReference type="InterPro" id="IPR052180">
    <property type="entry name" value="NhaC_Na-H+_Antiporter"/>
</dbReference>
<comment type="similarity">
    <text evidence="8">Belongs to the NhaC Na(+)/H(+) (TC 2.A.35) antiporter family.</text>
</comment>
<feature type="transmembrane region" description="Helical" evidence="9">
    <location>
        <begin position="30"/>
        <end position="49"/>
    </location>
</feature>
<feature type="transmembrane region" description="Helical" evidence="9">
    <location>
        <begin position="404"/>
        <end position="423"/>
    </location>
</feature>
<evidence type="ECO:0000313" key="11">
    <source>
        <dbReference type="EMBL" id="WPX97742.1"/>
    </source>
</evidence>
<protein>
    <submittedName>
        <fullName evidence="11">Cation antiporter</fullName>
    </submittedName>
</protein>
<keyword evidence="7 9" id="KW-0472">Membrane</keyword>
<proteinExistence type="inferred from homology"/>
<name>A0ABZ0UQA8_9RICK</name>
<feature type="transmembrane region" description="Helical" evidence="9">
    <location>
        <begin position="284"/>
        <end position="305"/>
    </location>
</feature>
<dbReference type="Proteomes" id="UP001325140">
    <property type="component" value="Chromosome"/>
</dbReference>
<keyword evidence="4" id="KW-1003">Cell membrane</keyword>
<reference evidence="11" key="1">
    <citation type="submission" date="2022-10" db="EMBL/GenBank/DDBJ databases">
        <title>Host association and intracellularity evolved multiple times independently in the Rickettsiales.</title>
        <authorList>
            <person name="Castelli M."/>
            <person name="Nardi T."/>
            <person name="Gammuto L."/>
            <person name="Bellinzona G."/>
            <person name="Sabaneyeva E."/>
            <person name="Potekhin A."/>
            <person name="Serra V."/>
            <person name="Petroni G."/>
            <person name="Sassera D."/>
        </authorList>
    </citation>
    <scope>NUCLEOTIDE SEQUENCE [LARGE SCALE GENOMIC DNA]</scope>
    <source>
        <strain evidence="11">US_Bl 11III1</strain>
    </source>
</reference>